<dbReference type="Gene3D" id="3.40.30.10">
    <property type="entry name" value="Glutaredoxin"/>
    <property type="match status" value="1"/>
</dbReference>
<dbReference type="KEGG" id="aacx:DEACI_1614"/>
<dbReference type="Proteomes" id="UP000836597">
    <property type="component" value="Chromosome"/>
</dbReference>
<dbReference type="InterPro" id="IPR013766">
    <property type="entry name" value="Thioredoxin_domain"/>
</dbReference>
<keyword evidence="4" id="KW-1185">Reference proteome</keyword>
<evidence type="ECO:0000313" key="3">
    <source>
        <dbReference type="EMBL" id="CEJ08883.1"/>
    </source>
</evidence>
<dbReference type="Proteomes" id="UP001071230">
    <property type="component" value="Unassembled WGS sequence"/>
</dbReference>
<proteinExistence type="predicted"/>
<dbReference type="CDD" id="cd02947">
    <property type="entry name" value="TRX_family"/>
    <property type="match status" value="1"/>
</dbReference>
<reference evidence="2" key="2">
    <citation type="submission" date="2020-01" db="EMBL/GenBank/DDBJ databases">
        <authorList>
            <person name="Hornung B."/>
        </authorList>
    </citation>
    <scope>NUCLEOTIDE SEQUENCE</scope>
    <source>
        <strain evidence="2">PacBioINE</strain>
    </source>
</reference>
<dbReference type="AlphaFoldDB" id="A0A8S0WXH1"/>
<name>A0A8S0WXH1_9FIRM</name>
<gene>
    <name evidence="2" type="ORF">DEACI_1614</name>
    <name evidence="3" type="ORF">DEACI_3365</name>
</gene>
<evidence type="ECO:0000313" key="4">
    <source>
        <dbReference type="Proteomes" id="UP001071230"/>
    </source>
</evidence>
<feature type="domain" description="Thioredoxin" evidence="1">
    <location>
        <begin position="36"/>
        <end position="121"/>
    </location>
</feature>
<dbReference type="SUPFAM" id="SSF52833">
    <property type="entry name" value="Thioredoxin-like"/>
    <property type="match status" value="1"/>
</dbReference>
<dbReference type="EMBL" id="CDGJ01000104">
    <property type="protein sequence ID" value="CEJ08883.1"/>
    <property type="molecule type" value="Genomic_DNA"/>
</dbReference>
<evidence type="ECO:0000313" key="2">
    <source>
        <dbReference type="EMBL" id="CAA7600961.1"/>
    </source>
</evidence>
<sequence>MKKTVFIIPAVILILVAAVFFWPRQTTHASAGLPVQAITPAGLKQKIAQDNDFFIYFYSPTCPKCLKAEPLIAKALRSSPVKLFELNVKAYPDAKAEFQVPGTPTLYHYIDHRLAKGITGAGISYQVYLDFFRLNPSR</sequence>
<accession>A0A8S0WXH1</accession>
<dbReference type="RefSeq" id="WP_240984545.1">
    <property type="nucleotide sequence ID" value="NZ_CDGJ01000104.1"/>
</dbReference>
<dbReference type="InterPro" id="IPR036249">
    <property type="entry name" value="Thioredoxin-like_sf"/>
</dbReference>
<protein>
    <submittedName>
        <fullName evidence="2 3">Thioredoxin</fullName>
    </submittedName>
</protein>
<organism evidence="2">
    <name type="scientific">Acididesulfobacillus acetoxydans</name>
    <dbReference type="NCBI Taxonomy" id="1561005"/>
    <lineage>
        <taxon>Bacteria</taxon>
        <taxon>Bacillati</taxon>
        <taxon>Bacillota</taxon>
        <taxon>Clostridia</taxon>
        <taxon>Eubacteriales</taxon>
        <taxon>Peptococcaceae</taxon>
        <taxon>Acididesulfobacillus</taxon>
    </lineage>
</organism>
<dbReference type="Pfam" id="PF00085">
    <property type="entry name" value="Thioredoxin"/>
    <property type="match status" value="1"/>
</dbReference>
<reference evidence="3" key="1">
    <citation type="submission" date="2014-11" db="EMBL/GenBank/DDBJ databases">
        <authorList>
            <person name="Hornung B.V."/>
        </authorList>
    </citation>
    <scope>NUCLEOTIDE SEQUENCE</scope>
    <source>
        <strain evidence="3">INE</strain>
    </source>
</reference>
<dbReference type="EMBL" id="LR746496">
    <property type="protein sequence ID" value="CAA7600961.1"/>
    <property type="molecule type" value="Genomic_DNA"/>
</dbReference>
<evidence type="ECO:0000259" key="1">
    <source>
        <dbReference type="Pfam" id="PF00085"/>
    </source>
</evidence>